<gene>
    <name evidence="2" type="ORF">HPB48_023406</name>
</gene>
<accession>A0A9J6H668</accession>
<protein>
    <submittedName>
        <fullName evidence="2">Uncharacterized protein</fullName>
    </submittedName>
</protein>
<proteinExistence type="predicted"/>
<organism evidence="2 3">
    <name type="scientific">Haemaphysalis longicornis</name>
    <name type="common">Bush tick</name>
    <dbReference type="NCBI Taxonomy" id="44386"/>
    <lineage>
        <taxon>Eukaryota</taxon>
        <taxon>Metazoa</taxon>
        <taxon>Ecdysozoa</taxon>
        <taxon>Arthropoda</taxon>
        <taxon>Chelicerata</taxon>
        <taxon>Arachnida</taxon>
        <taxon>Acari</taxon>
        <taxon>Parasitiformes</taxon>
        <taxon>Ixodida</taxon>
        <taxon>Ixodoidea</taxon>
        <taxon>Ixodidae</taxon>
        <taxon>Haemaphysalinae</taxon>
        <taxon>Haemaphysalis</taxon>
    </lineage>
</organism>
<dbReference type="EMBL" id="JABSTR010000467">
    <property type="protein sequence ID" value="KAH9382844.1"/>
    <property type="molecule type" value="Genomic_DNA"/>
</dbReference>
<evidence type="ECO:0000313" key="2">
    <source>
        <dbReference type="EMBL" id="KAH9382844.1"/>
    </source>
</evidence>
<dbReference type="VEuPathDB" id="VectorBase:HLOH_046015"/>
<evidence type="ECO:0000256" key="1">
    <source>
        <dbReference type="SAM" id="MobiDB-lite"/>
    </source>
</evidence>
<sequence>MAILRAVQERSHKYSQRSTNVLGTAASLTSDNSSLGELIKSVLRKELGKLGIATPQPNPSMARIEREELHQAFSPPDPSVQESPASYTAAMRQQRPNLPTVPLRQPPPLVQSWPTSQPEFPPTRVRKRDLMRAGDWKPLCYHCGSPTVI</sequence>
<dbReference type="AlphaFoldDB" id="A0A9J6H668"/>
<reference evidence="2 3" key="1">
    <citation type="journal article" date="2020" name="Cell">
        <title>Large-Scale Comparative Analyses of Tick Genomes Elucidate Their Genetic Diversity and Vector Capacities.</title>
        <authorList>
            <consortium name="Tick Genome and Microbiome Consortium (TIGMIC)"/>
            <person name="Jia N."/>
            <person name="Wang J."/>
            <person name="Shi W."/>
            <person name="Du L."/>
            <person name="Sun Y."/>
            <person name="Zhan W."/>
            <person name="Jiang J.F."/>
            <person name="Wang Q."/>
            <person name="Zhang B."/>
            <person name="Ji P."/>
            <person name="Bell-Sakyi L."/>
            <person name="Cui X.M."/>
            <person name="Yuan T.T."/>
            <person name="Jiang B.G."/>
            <person name="Yang W.F."/>
            <person name="Lam T.T."/>
            <person name="Chang Q.C."/>
            <person name="Ding S.J."/>
            <person name="Wang X.J."/>
            <person name="Zhu J.G."/>
            <person name="Ruan X.D."/>
            <person name="Zhao L."/>
            <person name="Wei J.T."/>
            <person name="Ye R.Z."/>
            <person name="Que T.C."/>
            <person name="Du C.H."/>
            <person name="Zhou Y.H."/>
            <person name="Cheng J.X."/>
            <person name="Dai P.F."/>
            <person name="Guo W.B."/>
            <person name="Han X.H."/>
            <person name="Huang E.J."/>
            <person name="Li L.F."/>
            <person name="Wei W."/>
            <person name="Gao Y.C."/>
            <person name="Liu J.Z."/>
            <person name="Shao H.Z."/>
            <person name="Wang X."/>
            <person name="Wang C.C."/>
            <person name="Yang T.C."/>
            <person name="Huo Q.B."/>
            <person name="Li W."/>
            <person name="Chen H.Y."/>
            <person name="Chen S.E."/>
            <person name="Zhou L.G."/>
            <person name="Ni X.B."/>
            <person name="Tian J.H."/>
            <person name="Sheng Y."/>
            <person name="Liu T."/>
            <person name="Pan Y.S."/>
            <person name="Xia L.Y."/>
            <person name="Li J."/>
            <person name="Zhao F."/>
            <person name="Cao W.C."/>
        </authorList>
    </citation>
    <scope>NUCLEOTIDE SEQUENCE [LARGE SCALE GENOMIC DNA]</scope>
    <source>
        <strain evidence="2">HaeL-2018</strain>
    </source>
</reference>
<evidence type="ECO:0000313" key="3">
    <source>
        <dbReference type="Proteomes" id="UP000821853"/>
    </source>
</evidence>
<name>A0A9J6H668_HAELO</name>
<dbReference type="Proteomes" id="UP000821853">
    <property type="component" value="Unassembled WGS sequence"/>
</dbReference>
<keyword evidence="3" id="KW-1185">Reference proteome</keyword>
<feature type="region of interest" description="Disordered" evidence="1">
    <location>
        <begin position="73"/>
        <end position="122"/>
    </location>
</feature>
<comment type="caution">
    <text evidence="2">The sequence shown here is derived from an EMBL/GenBank/DDBJ whole genome shotgun (WGS) entry which is preliminary data.</text>
</comment>